<accession>A0ABY2N9K2</accession>
<organism evidence="1 2">
    <name type="scientific">Leptospira stimsonii</name>
    <dbReference type="NCBI Taxonomy" id="2202203"/>
    <lineage>
        <taxon>Bacteria</taxon>
        <taxon>Pseudomonadati</taxon>
        <taxon>Spirochaetota</taxon>
        <taxon>Spirochaetia</taxon>
        <taxon>Leptospirales</taxon>
        <taxon>Leptospiraceae</taxon>
        <taxon>Leptospira</taxon>
    </lineage>
</organism>
<protein>
    <submittedName>
        <fullName evidence="1">Uncharacterized protein</fullName>
    </submittedName>
</protein>
<evidence type="ECO:0000313" key="1">
    <source>
        <dbReference type="EMBL" id="TGM18966.1"/>
    </source>
</evidence>
<dbReference type="RefSeq" id="WP_135684305.1">
    <property type="nucleotide sequence ID" value="NZ_RQEQ01000036.1"/>
</dbReference>
<evidence type="ECO:0000313" key="2">
    <source>
        <dbReference type="Proteomes" id="UP000297422"/>
    </source>
</evidence>
<gene>
    <name evidence="1" type="ORF">EHQ90_05415</name>
</gene>
<comment type="caution">
    <text evidence="1">The sequence shown here is derived from an EMBL/GenBank/DDBJ whole genome shotgun (WGS) entry which is preliminary data.</text>
</comment>
<proteinExistence type="predicted"/>
<sequence length="127" mass="14689">MNHNENISNSEFYSLEEAFDDGTLYDLNDSIYHEMSQIIYEYPVMITGELLDFIISINYTKDPKFSYHEIVGEILTKSLFGKLEFMEPATQTFLIRYEFKGETLTKKLKIKSQLGTSGEPIIIISLP</sequence>
<dbReference type="Proteomes" id="UP000297422">
    <property type="component" value="Unassembled WGS sequence"/>
</dbReference>
<name>A0ABY2N9K2_9LEPT</name>
<keyword evidence="2" id="KW-1185">Reference proteome</keyword>
<dbReference type="EMBL" id="RQGT01000032">
    <property type="protein sequence ID" value="TGM18966.1"/>
    <property type="molecule type" value="Genomic_DNA"/>
</dbReference>
<reference evidence="2" key="1">
    <citation type="journal article" date="2019" name="PLoS Negl. Trop. Dis.">
        <title>Revisiting the worldwide diversity of Leptospira species in the environment.</title>
        <authorList>
            <person name="Vincent A.T."/>
            <person name="Schiettekatte O."/>
            <person name="Bourhy P."/>
            <person name="Veyrier F.J."/>
            <person name="Picardeau M."/>
        </authorList>
    </citation>
    <scope>NUCLEOTIDE SEQUENCE [LARGE SCALE GENOMIC DNA]</scope>
    <source>
        <strain evidence="2">201702407</strain>
    </source>
</reference>